<sequence>MHIFKMKPPAAGTAIAVDSDRDALAVIRRMRLQPSSRSLNIDSFNQLIVAAKDDVVKATAAAKDELQYYRKILDIDNTHRRPPQSQQPELKPLTKLPSLAAPPAVKLPQVLVTSNQQERPLTREKKAKPKAAPRQLQELPPPTEKPRPRPQAQTQAVVKAKAATKQDKKTKVTTPPSNQQVHVKTQPPPSKTPSSSSSSSKQSKLDCVASFDDDEPELDTAPVWNDHEFTSGYGSDDNM</sequence>
<evidence type="ECO:0000313" key="3">
    <source>
        <dbReference type="Proteomes" id="UP000481153"/>
    </source>
</evidence>
<reference evidence="2 3" key="1">
    <citation type="submission" date="2019-07" db="EMBL/GenBank/DDBJ databases">
        <title>Genomics analysis of Aphanomyces spp. identifies a new class of oomycete effector associated with host adaptation.</title>
        <authorList>
            <person name="Gaulin E."/>
        </authorList>
    </citation>
    <scope>NUCLEOTIDE SEQUENCE [LARGE SCALE GENOMIC DNA]</scope>
    <source>
        <strain evidence="2 3">ATCC 201684</strain>
    </source>
</reference>
<feature type="region of interest" description="Disordered" evidence="1">
    <location>
        <begin position="107"/>
        <end position="239"/>
    </location>
</feature>
<gene>
    <name evidence="2" type="ORF">Ae201684_014459</name>
</gene>
<feature type="compositionally biased region" description="Low complexity" evidence="1">
    <location>
        <begin position="150"/>
        <end position="163"/>
    </location>
</feature>
<dbReference type="AlphaFoldDB" id="A0A6G0WK83"/>
<accession>A0A6G0WK83</accession>
<evidence type="ECO:0000313" key="2">
    <source>
        <dbReference type="EMBL" id="KAF0727634.1"/>
    </source>
</evidence>
<dbReference type="EMBL" id="VJMJ01000193">
    <property type="protein sequence ID" value="KAF0727634.1"/>
    <property type="molecule type" value="Genomic_DNA"/>
</dbReference>
<dbReference type="VEuPathDB" id="FungiDB:AeMF1_020685"/>
<evidence type="ECO:0000256" key="1">
    <source>
        <dbReference type="SAM" id="MobiDB-lite"/>
    </source>
</evidence>
<keyword evidence="3" id="KW-1185">Reference proteome</keyword>
<name>A0A6G0WK83_9STRA</name>
<comment type="caution">
    <text evidence="2">The sequence shown here is derived from an EMBL/GenBank/DDBJ whole genome shotgun (WGS) entry which is preliminary data.</text>
</comment>
<proteinExistence type="predicted"/>
<protein>
    <submittedName>
        <fullName evidence="2">Uncharacterized protein</fullName>
    </submittedName>
</protein>
<organism evidence="2 3">
    <name type="scientific">Aphanomyces euteiches</name>
    <dbReference type="NCBI Taxonomy" id="100861"/>
    <lineage>
        <taxon>Eukaryota</taxon>
        <taxon>Sar</taxon>
        <taxon>Stramenopiles</taxon>
        <taxon>Oomycota</taxon>
        <taxon>Saprolegniomycetes</taxon>
        <taxon>Saprolegniales</taxon>
        <taxon>Verrucalvaceae</taxon>
        <taxon>Aphanomyces</taxon>
    </lineage>
</organism>
<feature type="compositionally biased region" description="Low complexity" evidence="1">
    <location>
        <begin position="192"/>
        <end position="202"/>
    </location>
</feature>
<dbReference type="Proteomes" id="UP000481153">
    <property type="component" value="Unassembled WGS sequence"/>
</dbReference>